<organism evidence="1 2">
    <name type="scientific">Paramecium pentaurelia</name>
    <dbReference type="NCBI Taxonomy" id="43138"/>
    <lineage>
        <taxon>Eukaryota</taxon>
        <taxon>Sar</taxon>
        <taxon>Alveolata</taxon>
        <taxon>Ciliophora</taxon>
        <taxon>Intramacronucleata</taxon>
        <taxon>Oligohymenophorea</taxon>
        <taxon>Peniculida</taxon>
        <taxon>Parameciidae</taxon>
        <taxon>Paramecium</taxon>
    </lineage>
</organism>
<sequence length="136" mass="16365">MMLWTLLFNIFNKNQQITKYLIISQDYYRQCDHQIFLHSILQKVNCQTYKSIQLNLKLLQNKLNQRLELTYLNNELTTLETKAKEDQVGLNSRGFNDAQARLDFKKYKFTTKYLDYNDTLLVYKEAQRLLLNLRGE</sequence>
<dbReference type="AlphaFoldDB" id="A0A8S1WP53"/>
<reference evidence="1" key="1">
    <citation type="submission" date="2021-01" db="EMBL/GenBank/DDBJ databases">
        <authorList>
            <consortium name="Genoscope - CEA"/>
            <person name="William W."/>
        </authorList>
    </citation>
    <scope>NUCLEOTIDE SEQUENCE</scope>
</reference>
<protein>
    <submittedName>
        <fullName evidence="1">Uncharacterized protein</fullName>
    </submittedName>
</protein>
<dbReference type="Proteomes" id="UP000689195">
    <property type="component" value="Unassembled WGS sequence"/>
</dbReference>
<name>A0A8S1WP53_9CILI</name>
<evidence type="ECO:0000313" key="1">
    <source>
        <dbReference type="EMBL" id="CAD8190039.1"/>
    </source>
</evidence>
<dbReference type="EMBL" id="CAJJDO010000095">
    <property type="protein sequence ID" value="CAD8190039.1"/>
    <property type="molecule type" value="Genomic_DNA"/>
</dbReference>
<comment type="caution">
    <text evidence="1">The sequence shown here is derived from an EMBL/GenBank/DDBJ whole genome shotgun (WGS) entry which is preliminary data.</text>
</comment>
<gene>
    <name evidence="1" type="ORF">PPENT_87.1.T0950101</name>
</gene>
<keyword evidence="2" id="KW-1185">Reference proteome</keyword>
<evidence type="ECO:0000313" key="2">
    <source>
        <dbReference type="Proteomes" id="UP000689195"/>
    </source>
</evidence>
<accession>A0A8S1WP53</accession>
<proteinExistence type="predicted"/>